<dbReference type="CDD" id="cd11693">
    <property type="entry name" value="HRI1_C_like"/>
    <property type="match status" value="1"/>
</dbReference>
<protein>
    <submittedName>
        <fullName evidence="2">Sodium nucleoside cotransporter</fullName>
    </submittedName>
</protein>
<feature type="region of interest" description="Disordered" evidence="1">
    <location>
        <begin position="1"/>
        <end position="30"/>
    </location>
</feature>
<sequence>MTITIASGLPAHRQAESSSNAKTSSSDDTPAWKLELMKRPLVELRQGFSLGYEAPTEESSTIALTAPSGKFVDIRFSTLPVTGKDTQVTKQLGNIHGTASAGIATIFFPEKEGSGWPAYNCHAHVQWQHILDSSREFGTDGADMILLADGATMEVGFIEIRGTMKYFKEYWVTPPNKATDIPCLVAELTASHTAKTEGAAIRGMAVRIGDFCQGILQTDTEFWFERWEYSQGSGWVKDTRSNTPQAAESTSGILPCWQMGEKSLELGATMELTSGVWNITEVLY</sequence>
<dbReference type="STRING" id="1262450.S3CTV2"/>
<organism evidence="2 3">
    <name type="scientific">Ophiostoma piceae (strain UAMH 11346)</name>
    <name type="common">Sap stain fungus</name>
    <dbReference type="NCBI Taxonomy" id="1262450"/>
    <lineage>
        <taxon>Eukaryota</taxon>
        <taxon>Fungi</taxon>
        <taxon>Dikarya</taxon>
        <taxon>Ascomycota</taxon>
        <taxon>Pezizomycotina</taxon>
        <taxon>Sordariomycetes</taxon>
        <taxon>Sordariomycetidae</taxon>
        <taxon>Ophiostomatales</taxon>
        <taxon>Ophiostomataceae</taxon>
        <taxon>Ophiostoma</taxon>
    </lineage>
</organism>
<evidence type="ECO:0000313" key="2">
    <source>
        <dbReference type="EMBL" id="EPE04125.1"/>
    </source>
</evidence>
<dbReference type="Proteomes" id="UP000016923">
    <property type="component" value="Unassembled WGS sequence"/>
</dbReference>
<dbReference type="InterPro" id="IPR031818">
    <property type="entry name" value="Hri1"/>
</dbReference>
<feature type="compositionally biased region" description="Low complexity" evidence="1">
    <location>
        <begin position="17"/>
        <end position="26"/>
    </location>
</feature>
<dbReference type="AlphaFoldDB" id="S3CTV2"/>
<gene>
    <name evidence="2" type="ORF">F503_04640</name>
</gene>
<evidence type="ECO:0000256" key="1">
    <source>
        <dbReference type="SAM" id="MobiDB-lite"/>
    </source>
</evidence>
<dbReference type="OrthoDB" id="4045395at2759"/>
<dbReference type="Pfam" id="PF16815">
    <property type="entry name" value="HRI1"/>
    <property type="match status" value="1"/>
</dbReference>
<name>S3CTV2_OPHP1</name>
<dbReference type="Gene3D" id="2.40.128.320">
    <property type="entry name" value="Protein HRI1, N-terminal domain"/>
    <property type="match status" value="1"/>
</dbReference>
<reference evidence="2 3" key="1">
    <citation type="journal article" date="2013" name="BMC Genomics">
        <title>The genome and transcriptome of the pine saprophyte Ophiostoma piceae, and a comparison with the bark beetle-associated pine pathogen Grosmannia clavigera.</title>
        <authorList>
            <person name="Haridas S."/>
            <person name="Wang Y."/>
            <person name="Lim L."/>
            <person name="Massoumi Alamouti S."/>
            <person name="Jackman S."/>
            <person name="Docking R."/>
            <person name="Robertson G."/>
            <person name="Birol I."/>
            <person name="Bohlmann J."/>
            <person name="Breuil C."/>
        </authorList>
    </citation>
    <scope>NUCLEOTIDE SEQUENCE [LARGE SCALE GENOMIC DNA]</scope>
    <source>
        <strain evidence="2 3">UAMH 11346</strain>
    </source>
</reference>
<dbReference type="EMBL" id="KE148162">
    <property type="protein sequence ID" value="EPE04125.1"/>
    <property type="molecule type" value="Genomic_DNA"/>
</dbReference>
<dbReference type="VEuPathDB" id="FungiDB:F503_04640"/>
<accession>S3CTV2</accession>
<dbReference type="HOGENOM" id="CLU_060351_1_0_1"/>
<proteinExistence type="predicted"/>
<dbReference type="eggNOG" id="ENOG502RIU0">
    <property type="taxonomic scope" value="Eukaryota"/>
</dbReference>
<keyword evidence="3" id="KW-1185">Reference proteome</keyword>
<evidence type="ECO:0000313" key="3">
    <source>
        <dbReference type="Proteomes" id="UP000016923"/>
    </source>
</evidence>
<dbReference type="InterPro" id="IPR043047">
    <property type="entry name" value="Hri1_N_sf"/>
</dbReference>